<organism evidence="10 11">
    <name type="scientific">Leucosporidium creatinivorum</name>
    <dbReference type="NCBI Taxonomy" id="106004"/>
    <lineage>
        <taxon>Eukaryota</taxon>
        <taxon>Fungi</taxon>
        <taxon>Dikarya</taxon>
        <taxon>Basidiomycota</taxon>
        <taxon>Pucciniomycotina</taxon>
        <taxon>Microbotryomycetes</taxon>
        <taxon>Leucosporidiales</taxon>
        <taxon>Leucosporidium</taxon>
    </lineage>
</organism>
<dbReference type="GO" id="GO:0035999">
    <property type="term" value="P:tetrahydrofolate interconversion"/>
    <property type="evidence" value="ECO:0007669"/>
    <property type="project" value="UniProtKB-UniPathway"/>
</dbReference>
<proteinExistence type="inferred from homology"/>
<evidence type="ECO:0000256" key="6">
    <source>
        <dbReference type="ARBA" id="ARBA00023002"/>
    </source>
</evidence>
<comment type="cofactor">
    <cofactor evidence="1">
        <name>FAD</name>
        <dbReference type="ChEBI" id="CHEBI:57692"/>
    </cofactor>
</comment>
<dbReference type="InterPro" id="IPR053806">
    <property type="entry name" value="MTHFR_C"/>
</dbReference>
<evidence type="ECO:0000256" key="2">
    <source>
        <dbReference type="ARBA" id="ARBA00004777"/>
    </source>
</evidence>
<evidence type="ECO:0000256" key="7">
    <source>
        <dbReference type="RuleBase" id="RU004254"/>
    </source>
</evidence>
<reference evidence="10 11" key="1">
    <citation type="submission" date="2016-07" db="EMBL/GenBank/DDBJ databases">
        <title>Pervasive Adenine N6-methylation of Active Genes in Fungi.</title>
        <authorList>
            <consortium name="DOE Joint Genome Institute"/>
            <person name="Mondo S.J."/>
            <person name="Dannebaum R.O."/>
            <person name="Kuo R.C."/>
            <person name="Labutti K."/>
            <person name="Haridas S."/>
            <person name="Kuo A."/>
            <person name="Salamov A."/>
            <person name="Ahrendt S.R."/>
            <person name="Lipzen A."/>
            <person name="Sullivan W."/>
            <person name="Andreopoulos W.B."/>
            <person name="Clum A."/>
            <person name="Lindquist E."/>
            <person name="Daum C."/>
            <person name="Ramamoorthy G.K."/>
            <person name="Gryganskyi A."/>
            <person name="Culley D."/>
            <person name="Magnuson J.K."/>
            <person name="James T.Y."/>
            <person name="O'Malley M.A."/>
            <person name="Stajich J.E."/>
            <person name="Spatafora J.W."/>
            <person name="Visel A."/>
            <person name="Grigoriev I.V."/>
        </authorList>
    </citation>
    <scope>NUCLEOTIDE SEQUENCE [LARGE SCALE GENOMIC DNA]</scope>
    <source>
        <strain evidence="10 11">62-1032</strain>
    </source>
</reference>
<comment type="pathway">
    <text evidence="2 7">One-carbon metabolism; tetrahydrofolate interconversion.</text>
</comment>
<evidence type="ECO:0000313" key="10">
    <source>
        <dbReference type="EMBL" id="ORY59446.1"/>
    </source>
</evidence>
<dbReference type="CDD" id="cd00537">
    <property type="entry name" value="MTHFR"/>
    <property type="match status" value="1"/>
</dbReference>
<feature type="region of interest" description="Disordered" evidence="8">
    <location>
        <begin position="204"/>
        <end position="249"/>
    </location>
</feature>
<dbReference type="UniPathway" id="UPA00193"/>
<dbReference type="PANTHER" id="PTHR45754:SF1">
    <property type="entry name" value="METHYLENETETRAHYDROFOLATE REDUCTASE 1"/>
    <property type="match status" value="1"/>
</dbReference>
<dbReference type="STRING" id="106004.A0A1Y2DJX0"/>
<dbReference type="InParanoid" id="A0A1Y2DJX0"/>
<dbReference type="Pfam" id="PF21895">
    <property type="entry name" value="MTHFR_C"/>
    <property type="match status" value="1"/>
</dbReference>
<protein>
    <submittedName>
        <fullName evidence="10">Methylenetetrahydrofolate reductase-domain-containing protein</fullName>
    </submittedName>
</protein>
<feature type="domain" description="MTHFR SAM-binding regulatory" evidence="9">
    <location>
        <begin position="236"/>
        <end position="491"/>
    </location>
</feature>
<comment type="similarity">
    <text evidence="3">Belongs to the methylenetetrahydrofolate reductase family.</text>
</comment>
<dbReference type="SUPFAM" id="SSF51730">
    <property type="entry name" value="FAD-linked oxidoreductase"/>
    <property type="match status" value="1"/>
</dbReference>
<dbReference type="FunCoup" id="A0A1Y2DJX0">
    <property type="interactions" value="314"/>
</dbReference>
<dbReference type="InterPro" id="IPR029041">
    <property type="entry name" value="FAD-linked_oxidoreductase-like"/>
</dbReference>
<accession>A0A1Y2DJX0</accession>
<evidence type="ECO:0000256" key="5">
    <source>
        <dbReference type="ARBA" id="ARBA00022827"/>
    </source>
</evidence>
<dbReference type="GO" id="GO:0071949">
    <property type="term" value="F:FAD binding"/>
    <property type="evidence" value="ECO:0007669"/>
    <property type="project" value="TreeGrafter"/>
</dbReference>
<dbReference type="GO" id="GO:0005829">
    <property type="term" value="C:cytosol"/>
    <property type="evidence" value="ECO:0007669"/>
    <property type="project" value="TreeGrafter"/>
</dbReference>
<dbReference type="InterPro" id="IPR003171">
    <property type="entry name" value="Mehydrof_redctse-like"/>
</dbReference>
<keyword evidence="6" id="KW-0560">Oxidoreductase</keyword>
<dbReference type="PANTHER" id="PTHR45754">
    <property type="entry name" value="METHYLENETETRAHYDROFOLATE REDUCTASE"/>
    <property type="match status" value="1"/>
</dbReference>
<evidence type="ECO:0000313" key="11">
    <source>
        <dbReference type="Proteomes" id="UP000193467"/>
    </source>
</evidence>
<evidence type="ECO:0000256" key="1">
    <source>
        <dbReference type="ARBA" id="ARBA00001974"/>
    </source>
</evidence>
<dbReference type="OrthoDB" id="16284at2759"/>
<dbReference type="AlphaFoldDB" id="A0A1Y2DJX0"/>
<keyword evidence="5" id="KW-0274">FAD</keyword>
<gene>
    <name evidence="10" type="ORF">BCR35DRAFT_271022</name>
</gene>
<dbReference type="GO" id="GO:0004489">
    <property type="term" value="F:methylenetetrahydrofolate reductase [NAD(P)H] activity"/>
    <property type="evidence" value="ECO:0007669"/>
    <property type="project" value="InterPro"/>
</dbReference>
<sequence>DPPRGEEYWVAASDEFQHATDLVKYIREHHGDDFCIGVAGYPEGHADSEDKQMDIEYLYHKQQAGADFVVTQLFYDVETFMAWYQACRDRGITIPILPGIMPIQNYQSFRRMTNLCKSFLPPQLVKELEEIQHDDAAVKEYGVNLAVEMMRDLRKGGINGFHLCTLNLEKSVTKVLEKLEWVQPGQNKATLPTNGGPLPKAVNSLRPSTPGGTPGGSFNGQTVASPDIARKDSPTSWDEFPNGRFGDARSPAYGDLDGYGVGLKLPPAEALRQWGRPTTLSDVSTIFSSYLSGKLPSNPWSEEPLRAETTSISASLIRLNDERHWWTVGSQPAVDGAPSAHPVHGFGPKGGYVYQKAFVEFFLSEEELDEFEKRSEEEEKGRRERGEGEEGLIKWFAGNRRGDSRSNMGKGDVNAVTWGVFGGKEIVTTTLIEEMSFKAWNEEAFAIWLEWSHLYPAGSDSRKFIRDLADTRWLVSVAHHDYKDEMGLWNWLLEQGKK</sequence>
<evidence type="ECO:0000256" key="8">
    <source>
        <dbReference type="SAM" id="MobiDB-lite"/>
    </source>
</evidence>
<evidence type="ECO:0000259" key="9">
    <source>
        <dbReference type="Pfam" id="PF21895"/>
    </source>
</evidence>
<evidence type="ECO:0000256" key="4">
    <source>
        <dbReference type="ARBA" id="ARBA00022630"/>
    </source>
</evidence>
<evidence type="ECO:0000256" key="3">
    <source>
        <dbReference type="ARBA" id="ARBA00006743"/>
    </source>
</evidence>
<dbReference type="EMBL" id="MCGR01000076">
    <property type="protein sequence ID" value="ORY59446.1"/>
    <property type="molecule type" value="Genomic_DNA"/>
</dbReference>
<feature type="non-terminal residue" evidence="10">
    <location>
        <position position="1"/>
    </location>
</feature>
<name>A0A1Y2DJX0_9BASI</name>
<keyword evidence="11" id="KW-1185">Reference proteome</keyword>
<dbReference type="Proteomes" id="UP000193467">
    <property type="component" value="Unassembled WGS sequence"/>
</dbReference>
<dbReference type="GO" id="GO:0009086">
    <property type="term" value="P:methionine biosynthetic process"/>
    <property type="evidence" value="ECO:0007669"/>
    <property type="project" value="TreeGrafter"/>
</dbReference>
<dbReference type="Pfam" id="PF02219">
    <property type="entry name" value="MTHFR"/>
    <property type="match status" value="1"/>
</dbReference>
<dbReference type="Gene3D" id="3.20.20.220">
    <property type="match status" value="1"/>
</dbReference>
<comment type="caution">
    <text evidence="10">The sequence shown here is derived from an EMBL/GenBank/DDBJ whole genome shotgun (WGS) entry which is preliminary data.</text>
</comment>
<keyword evidence="4" id="KW-0285">Flavoprotein</keyword>